<organism evidence="1 2">
    <name type="scientific">Fulvivirga kasyanovii</name>
    <dbReference type="NCBI Taxonomy" id="396812"/>
    <lineage>
        <taxon>Bacteria</taxon>
        <taxon>Pseudomonadati</taxon>
        <taxon>Bacteroidota</taxon>
        <taxon>Cytophagia</taxon>
        <taxon>Cytophagales</taxon>
        <taxon>Fulvivirgaceae</taxon>
        <taxon>Fulvivirga</taxon>
    </lineage>
</organism>
<name>A0ABW9RLQ9_9BACT</name>
<keyword evidence="2" id="KW-1185">Reference proteome</keyword>
<evidence type="ECO:0008006" key="3">
    <source>
        <dbReference type="Google" id="ProtNLM"/>
    </source>
</evidence>
<sequence length="327" mass="37412">MTRVLFRVDANDKIGRGHLSRCIAAAEMLKHDFQVCFILLKSSREFVEGQLGDYTVKYLENEGELKGLVTERDILCVDGYSFDVDWRGWIKPYVYKLIIIDDLPEPLKFVDVIVNYAPGINRKLYTGTDATHLLTGLKYVLLRPHFLEYARQQVEQMRHKNGVFVCFGGADPMNLGQLFVEQLLKEGFEDNIILVTNKPLSRVTGEDVQNLSIVSGLSENEMIHYIKSVRVAVVSASVLSFEVAALRVPSFCFYYVDNQRLIYKGLIEEKAICGGGLVKNQEDVKRSINSFMEFYDNPFLQNRIIAKQKELIDGESGERLREFMNQL</sequence>
<reference evidence="1 2" key="1">
    <citation type="submission" date="2019-02" db="EMBL/GenBank/DDBJ databases">
        <authorList>
            <person name="Goldberg S.R."/>
            <person name="Haltli B.A."/>
            <person name="Correa H."/>
            <person name="Russell K.G."/>
        </authorList>
    </citation>
    <scope>NUCLEOTIDE SEQUENCE [LARGE SCALE GENOMIC DNA]</scope>
    <source>
        <strain evidence="1 2">JCM 16186</strain>
    </source>
</reference>
<gene>
    <name evidence="1" type="ORF">E1163_06690</name>
</gene>
<dbReference type="RefSeq" id="WP_155170669.1">
    <property type="nucleotide sequence ID" value="NZ_BAAAFL010000055.1"/>
</dbReference>
<proteinExistence type="predicted"/>
<dbReference type="Gene3D" id="3.40.50.2000">
    <property type="entry name" value="Glycogen Phosphorylase B"/>
    <property type="match status" value="1"/>
</dbReference>
<comment type="caution">
    <text evidence="1">The sequence shown here is derived from an EMBL/GenBank/DDBJ whole genome shotgun (WGS) entry which is preliminary data.</text>
</comment>
<accession>A0ABW9RLQ9</accession>
<dbReference type="Gene3D" id="3.40.50.11190">
    <property type="match status" value="1"/>
</dbReference>
<dbReference type="Proteomes" id="UP000798808">
    <property type="component" value="Unassembled WGS sequence"/>
</dbReference>
<evidence type="ECO:0000313" key="2">
    <source>
        <dbReference type="Proteomes" id="UP000798808"/>
    </source>
</evidence>
<dbReference type="EMBL" id="SMLW01000436">
    <property type="protein sequence ID" value="MTI24626.1"/>
    <property type="molecule type" value="Genomic_DNA"/>
</dbReference>
<evidence type="ECO:0000313" key="1">
    <source>
        <dbReference type="EMBL" id="MTI24626.1"/>
    </source>
</evidence>
<protein>
    <recommendedName>
        <fullName evidence="3">UDP-2,4-diacetamido-2,4, 6-trideoxy-beta-L-altropyranose hydrolase</fullName>
    </recommendedName>
</protein>